<sequence length="16" mass="1910">MTITMTYKPIFFQCSV</sequence>
<evidence type="ECO:0000313" key="1">
    <source>
        <dbReference type="EMBL" id="JAH27866.1"/>
    </source>
</evidence>
<protein>
    <submittedName>
        <fullName evidence="1">Uncharacterized protein</fullName>
    </submittedName>
</protein>
<organism evidence="1">
    <name type="scientific">Anguilla anguilla</name>
    <name type="common">European freshwater eel</name>
    <name type="synonym">Muraena anguilla</name>
    <dbReference type="NCBI Taxonomy" id="7936"/>
    <lineage>
        <taxon>Eukaryota</taxon>
        <taxon>Metazoa</taxon>
        <taxon>Chordata</taxon>
        <taxon>Craniata</taxon>
        <taxon>Vertebrata</taxon>
        <taxon>Euteleostomi</taxon>
        <taxon>Actinopterygii</taxon>
        <taxon>Neopterygii</taxon>
        <taxon>Teleostei</taxon>
        <taxon>Anguilliformes</taxon>
        <taxon>Anguillidae</taxon>
        <taxon>Anguilla</taxon>
    </lineage>
</organism>
<reference evidence="1" key="1">
    <citation type="submission" date="2014-11" db="EMBL/GenBank/DDBJ databases">
        <authorList>
            <person name="Amaro Gonzalez C."/>
        </authorList>
    </citation>
    <scope>NUCLEOTIDE SEQUENCE</scope>
</reference>
<dbReference type="AlphaFoldDB" id="A0A0E9RFG3"/>
<accession>A0A0E9RFG3</accession>
<dbReference type="EMBL" id="GBXM01080711">
    <property type="protein sequence ID" value="JAH27866.1"/>
    <property type="molecule type" value="Transcribed_RNA"/>
</dbReference>
<name>A0A0E9RFG3_ANGAN</name>
<proteinExistence type="predicted"/>
<reference evidence="1" key="2">
    <citation type="journal article" date="2015" name="Fish Shellfish Immunol.">
        <title>Early steps in the European eel (Anguilla anguilla)-Vibrio vulnificus interaction in the gills: Role of the RtxA13 toxin.</title>
        <authorList>
            <person name="Callol A."/>
            <person name="Pajuelo D."/>
            <person name="Ebbesson L."/>
            <person name="Teles M."/>
            <person name="MacKenzie S."/>
            <person name="Amaro C."/>
        </authorList>
    </citation>
    <scope>NUCLEOTIDE SEQUENCE</scope>
</reference>